<evidence type="ECO:0000313" key="1">
    <source>
        <dbReference type="EMBL" id="KKL21757.1"/>
    </source>
</evidence>
<dbReference type="AlphaFoldDB" id="A0A0F9C638"/>
<proteinExistence type="predicted"/>
<gene>
    <name evidence="1" type="ORF">LCGC14_2442240</name>
</gene>
<dbReference type="EMBL" id="LAZR01037609">
    <property type="protein sequence ID" value="KKL21757.1"/>
    <property type="molecule type" value="Genomic_DNA"/>
</dbReference>
<reference evidence="1" key="1">
    <citation type="journal article" date="2015" name="Nature">
        <title>Complex archaea that bridge the gap between prokaryotes and eukaryotes.</title>
        <authorList>
            <person name="Spang A."/>
            <person name="Saw J.H."/>
            <person name="Jorgensen S.L."/>
            <person name="Zaremba-Niedzwiedzka K."/>
            <person name="Martijn J."/>
            <person name="Lind A.E."/>
            <person name="van Eijk R."/>
            <person name="Schleper C."/>
            <person name="Guy L."/>
            <person name="Ettema T.J."/>
        </authorList>
    </citation>
    <scope>NUCLEOTIDE SEQUENCE</scope>
</reference>
<name>A0A0F9C638_9ZZZZ</name>
<comment type="caution">
    <text evidence="1">The sequence shown here is derived from an EMBL/GenBank/DDBJ whole genome shotgun (WGS) entry which is preliminary data.</text>
</comment>
<organism evidence="1">
    <name type="scientific">marine sediment metagenome</name>
    <dbReference type="NCBI Taxonomy" id="412755"/>
    <lineage>
        <taxon>unclassified sequences</taxon>
        <taxon>metagenomes</taxon>
        <taxon>ecological metagenomes</taxon>
    </lineage>
</organism>
<protein>
    <submittedName>
        <fullName evidence="1">Uncharacterized protein</fullName>
    </submittedName>
</protein>
<sequence length="87" mass="8820">MVSSESIDVGDEVVALNAADRGRGMRMTIKNAGIPVIAVADLGPEGVALGSGFELAAGASVYVELEPNEVLYAVSTAAGTTLKVLRS</sequence>
<accession>A0A0F9C638</accession>